<evidence type="ECO:0000313" key="3">
    <source>
        <dbReference type="Proteomes" id="UP001396334"/>
    </source>
</evidence>
<feature type="compositionally biased region" description="Basic and acidic residues" evidence="1">
    <location>
        <begin position="72"/>
        <end position="82"/>
    </location>
</feature>
<comment type="caution">
    <text evidence="2">The sequence shown here is derived from an EMBL/GenBank/DDBJ whole genome shotgun (WGS) entry which is preliminary data.</text>
</comment>
<evidence type="ECO:0000313" key="2">
    <source>
        <dbReference type="EMBL" id="KAK9011450.1"/>
    </source>
</evidence>
<dbReference type="Proteomes" id="UP001396334">
    <property type="component" value="Unassembled WGS sequence"/>
</dbReference>
<evidence type="ECO:0000256" key="1">
    <source>
        <dbReference type="SAM" id="MobiDB-lite"/>
    </source>
</evidence>
<proteinExistence type="predicted"/>
<protein>
    <submittedName>
        <fullName evidence="2">Uncharacterized protein</fullName>
    </submittedName>
</protein>
<feature type="region of interest" description="Disordered" evidence="1">
    <location>
        <begin position="61"/>
        <end position="89"/>
    </location>
</feature>
<name>A0ABR2RF08_9ROSI</name>
<organism evidence="2 3">
    <name type="scientific">Hibiscus sabdariffa</name>
    <name type="common">roselle</name>
    <dbReference type="NCBI Taxonomy" id="183260"/>
    <lineage>
        <taxon>Eukaryota</taxon>
        <taxon>Viridiplantae</taxon>
        <taxon>Streptophyta</taxon>
        <taxon>Embryophyta</taxon>
        <taxon>Tracheophyta</taxon>
        <taxon>Spermatophyta</taxon>
        <taxon>Magnoliopsida</taxon>
        <taxon>eudicotyledons</taxon>
        <taxon>Gunneridae</taxon>
        <taxon>Pentapetalae</taxon>
        <taxon>rosids</taxon>
        <taxon>malvids</taxon>
        <taxon>Malvales</taxon>
        <taxon>Malvaceae</taxon>
        <taxon>Malvoideae</taxon>
        <taxon>Hibiscus</taxon>
    </lineage>
</organism>
<gene>
    <name evidence="2" type="ORF">V6N11_044300</name>
</gene>
<reference evidence="2 3" key="1">
    <citation type="journal article" date="2024" name="G3 (Bethesda)">
        <title>Genome assembly of Hibiscus sabdariffa L. provides insights into metabolisms of medicinal natural products.</title>
        <authorList>
            <person name="Kim T."/>
        </authorList>
    </citation>
    <scope>NUCLEOTIDE SEQUENCE [LARGE SCALE GENOMIC DNA]</scope>
    <source>
        <strain evidence="2">TK-2024</strain>
        <tissue evidence="2">Old leaves</tissue>
    </source>
</reference>
<dbReference type="EMBL" id="JBBPBN010000023">
    <property type="protein sequence ID" value="KAK9011450.1"/>
    <property type="molecule type" value="Genomic_DNA"/>
</dbReference>
<keyword evidence="3" id="KW-1185">Reference proteome</keyword>
<accession>A0ABR2RF08</accession>
<sequence length="89" mass="9499">MTLGAELGKLGLIQIGEEDSVEFGRNVTVASTLKEDDRNDVVLQSDFQKPSEAAVEAGEWGQVRGNGFPRGGGEERAEEQGTRHSLIGA</sequence>